<dbReference type="PANTHER" id="PTHR42951">
    <property type="entry name" value="METALLO-BETA-LACTAMASE DOMAIN-CONTAINING"/>
    <property type="match status" value="1"/>
</dbReference>
<comment type="caution">
    <text evidence="3">The sequence shown here is derived from an EMBL/GenBank/DDBJ whole genome shotgun (WGS) entry which is preliminary data.</text>
</comment>
<name>A0A502BHZ3_9HYPH</name>
<dbReference type="Pfam" id="PF00753">
    <property type="entry name" value="Lactamase_B"/>
    <property type="match status" value="1"/>
</dbReference>
<proteinExistence type="predicted"/>
<dbReference type="GO" id="GO:0016787">
    <property type="term" value="F:hydrolase activity"/>
    <property type="evidence" value="ECO:0007669"/>
    <property type="project" value="UniProtKB-KW"/>
</dbReference>
<dbReference type="RefSeq" id="WP_140905969.1">
    <property type="nucleotide sequence ID" value="NZ_JBHTMD010000012.1"/>
</dbReference>
<feature type="signal peptide" evidence="1">
    <location>
        <begin position="1"/>
        <end position="24"/>
    </location>
</feature>
<feature type="domain" description="Metallo-beta-lactamase" evidence="2">
    <location>
        <begin position="44"/>
        <end position="229"/>
    </location>
</feature>
<dbReference type="AlphaFoldDB" id="A0A502BHZ3"/>
<dbReference type="InterPro" id="IPR036866">
    <property type="entry name" value="RibonucZ/Hydroxyglut_hydro"/>
</dbReference>
<dbReference type="OrthoDB" id="8441428at2"/>
<organism evidence="3 4">
    <name type="scientific">Brucella gallinifaecis</name>
    <dbReference type="NCBI Taxonomy" id="215590"/>
    <lineage>
        <taxon>Bacteria</taxon>
        <taxon>Pseudomonadati</taxon>
        <taxon>Pseudomonadota</taxon>
        <taxon>Alphaproteobacteria</taxon>
        <taxon>Hyphomicrobiales</taxon>
        <taxon>Brucellaceae</taxon>
        <taxon>Brucella/Ochrobactrum group</taxon>
        <taxon>Brucella</taxon>
    </lineage>
</organism>
<gene>
    <name evidence="3" type="ORF">FHY56_15020</name>
</gene>
<sequence length="299" mass="32099">MTLKSLLSTAAFVSTIIGSSFIYAANADTLDIAVYNPGKKGIFAVSSEIVTGPTEVLLVDAQFSKTDAQALVDQIKATGKTLKTVYISHSDPDYYFGLETIHAAFPDVHIIATPQTVAAIEASKDTKLAHWGPELKENAPKDVVVPEVLKGDTLLVDGQEIKIIGLDGATPDHTFLWIPSNKAVIGGISVLANEHVWVADTQTPGSRENWKKILDAITALQPEKVVPGHYLLNADGSEPFTLAAVEFTRDYLNVFEAEAAKAKNAADLIAAMKKLYPDLAGESGLEISAKVIKGEMQWP</sequence>
<evidence type="ECO:0000313" key="4">
    <source>
        <dbReference type="Proteomes" id="UP000315388"/>
    </source>
</evidence>
<dbReference type="InterPro" id="IPR050855">
    <property type="entry name" value="NDM-1-like"/>
</dbReference>
<dbReference type="SMART" id="SM00849">
    <property type="entry name" value="Lactamase_B"/>
    <property type="match status" value="1"/>
</dbReference>
<keyword evidence="4" id="KW-1185">Reference proteome</keyword>
<keyword evidence="1" id="KW-0732">Signal</keyword>
<dbReference type="Gene3D" id="3.60.15.10">
    <property type="entry name" value="Ribonuclease Z/Hydroxyacylglutathione hydrolase-like"/>
    <property type="match status" value="1"/>
</dbReference>
<reference evidence="3 4" key="1">
    <citation type="journal article" date="2003" name="Int. J. Syst. Evol. Microbiol.">
        <title>Towards a standardized format for the description of a novel species (of an established genus): Ochrobactrum gallinifaecis sp. nov.</title>
        <authorList>
            <person name="Kampfer P."/>
            <person name="Buczolits S."/>
            <person name="Albrecht A."/>
            <person name="Busse H.J."/>
            <person name="Stackebrandt E."/>
        </authorList>
    </citation>
    <scope>NUCLEOTIDE SEQUENCE [LARGE SCALE GENOMIC DNA]</scope>
    <source>
        <strain evidence="3 4">ISO 196</strain>
    </source>
</reference>
<keyword evidence="3" id="KW-0378">Hydrolase</keyword>
<dbReference type="EMBL" id="VEWJ01000013">
    <property type="protein sequence ID" value="TPF74262.1"/>
    <property type="molecule type" value="Genomic_DNA"/>
</dbReference>
<feature type="chain" id="PRO_5021343889" evidence="1">
    <location>
        <begin position="25"/>
        <end position="299"/>
    </location>
</feature>
<dbReference type="Proteomes" id="UP000315388">
    <property type="component" value="Unassembled WGS sequence"/>
</dbReference>
<evidence type="ECO:0000256" key="1">
    <source>
        <dbReference type="SAM" id="SignalP"/>
    </source>
</evidence>
<dbReference type="CDD" id="cd07739">
    <property type="entry name" value="metallo-hydrolase-like_MBL-fold"/>
    <property type="match status" value="1"/>
</dbReference>
<dbReference type="InterPro" id="IPR001279">
    <property type="entry name" value="Metallo-B-lactamas"/>
</dbReference>
<dbReference type="SUPFAM" id="SSF56281">
    <property type="entry name" value="Metallo-hydrolase/oxidoreductase"/>
    <property type="match status" value="1"/>
</dbReference>
<evidence type="ECO:0000259" key="2">
    <source>
        <dbReference type="SMART" id="SM00849"/>
    </source>
</evidence>
<dbReference type="PANTHER" id="PTHR42951:SF14">
    <property type="entry name" value="METALLO-BETA-LACTAMASE SUPERFAMILY PROTEIN"/>
    <property type="match status" value="1"/>
</dbReference>
<protein>
    <submittedName>
        <fullName evidence="3">MBL fold metallo-hydrolase</fullName>
    </submittedName>
</protein>
<accession>A0A502BHZ3</accession>
<evidence type="ECO:0000313" key="3">
    <source>
        <dbReference type="EMBL" id="TPF74262.1"/>
    </source>
</evidence>